<dbReference type="Proteomes" id="UP000234681">
    <property type="component" value="Chromosome 10"/>
</dbReference>
<evidence type="ECO:0000313" key="1">
    <source>
        <dbReference type="EMBL" id="EDL96257.1"/>
    </source>
</evidence>
<accession>A6K4N4</accession>
<evidence type="ECO:0000313" key="2">
    <source>
        <dbReference type="Proteomes" id="UP000234681"/>
    </source>
</evidence>
<gene>
    <name evidence="1" type="ORF">rCG_49743</name>
</gene>
<feature type="non-terminal residue" evidence="1">
    <location>
        <position position="31"/>
    </location>
</feature>
<reference evidence="1 2" key="1">
    <citation type="submission" date="2005-07" db="EMBL/GenBank/DDBJ databases">
        <authorList>
            <person name="Mural R.J."/>
            <person name="Li P.W."/>
            <person name="Adams M.D."/>
            <person name="Amanatides P.G."/>
            <person name="Baden-Tillson H."/>
            <person name="Barnstead M."/>
            <person name="Chin S.H."/>
            <person name="Dew I."/>
            <person name="Evans C.A."/>
            <person name="Ferriera S."/>
            <person name="Flanigan M."/>
            <person name="Fosler C."/>
            <person name="Glodek A."/>
            <person name="Gu Z."/>
            <person name="Holt R.A."/>
            <person name="Jennings D."/>
            <person name="Kraft C.L."/>
            <person name="Lu F."/>
            <person name="Nguyen T."/>
            <person name="Nusskern D.R."/>
            <person name="Pfannkoch C.M."/>
            <person name="Sitter C."/>
            <person name="Sutton G.G."/>
            <person name="Venter J.C."/>
            <person name="Wang Z."/>
            <person name="Woodage T."/>
            <person name="Zheng X.H."/>
            <person name="Zhong F."/>
        </authorList>
    </citation>
    <scope>NUCLEOTIDE SEQUENCE [LARGE SCALE GENOMIC DNA]</scope>
    <source>
        <strain>BN</strain>
        <strain evidence="2">Sprague-Dawley</strain>
    </source>
</reference>
<organism evidence="1 2">
    <name type="scientific">Rattus norvegicus</name>
    <name type="common">Rat</name>
    <dbReference type="NCBI Taxonomy" id="10116"/>
    <lineage>
        <taxon>Eukaryota</taxon>
        <taxon>Metazoa</taxon>
        <taxon>Chordata</taxon>
        <taxon>Craniata</taxon>
        <taxon>Vertebrata</taxon>
        <taxon>Euteleostomi</taxon>
        <taxon>Mammalia</taxon>
        <taxon>Eutheria</taxon>
        <taxon>Euarchontoglires</taxon>
        <taxon>Glires</taxon>
        <taxon>Rodentia</taxon>
        <taxon>Myomorpha</taxon>
        <taxon>Muroidea</taxon>
        <taxon>Muridae</taxon>
        <taxon>Murinae</taxon>
        <taxon>Rattus</taxon>
    </lineage>
</organism>
<sequence length="31" mass="3512">MKVGLTASLIRLSIQISKPTAVTAWRQRTER</sequence>
<protein>
    <submittedName>
        <fullName evidence="1">RCG49743, isoform CRA_b</fullName>
    </submittedName>
</protein>
<dbReference type="AlphaFoldDB" id="A6K4N4"/>
<proteinExistence type="predicted"/>
<name>A6K4N4_RAT</name>
<dbReference type="EMBL" id="CH474017">
    <property type="protein sequence ID" value="EDL96257.1"/>
    <property type="molecule type" value="Genomic_DNA"/>
</dbReference>